<keyword evidence="1" id="KW-0175">Coiled coil</keyword>
<dbReference type="RefSeq" id="WP_069510481.1">
    <property type="nucleotide sequence ID" value="NZ_CP194323.1"/>
</dbReference>
<dbReference type="EC" id="1.3.99.-" evidence="3"/>
<feature type="coiled-coil region" evidence="1">
    <location>
        <begin position="253"/>
        <end position="280"/>
    </location>
</feature>
<keyword evidence="4" id="KW-1185">Reference proteome</keyword>
<sequence length="352" mass="38849">MAVDEVVLQALIEEKLKPFVKKIDEEAYYAEDFLLALGKAGFFASTQKNEQTVLLDELTIVQETAKVCMTTAFCLWCHLAALTYLRKTDNEPLRTKILPLLERGEVLGATGLSNPMKYYAGLEKLHLTAARVDGGYVVNGILPAVSNLGENHWFGAIAHNGEQEVMVFVNTDHERITLKEKNHFLGVNGSATYTCKFDNVFVGDDYVVAQEASTFVDSIRPTFVLYQIPLGFGVVAAAIEGIEKVKAKQNGCNEYLQVQADELTEKLQHLQALLQTLVQSGDVTLQAICQIRLQGVYQTLAAVQANMLHNGSAGYIAGSTPSRKLREAYFLANLTPTVRQLEKMTQKAKVAK</sequence>
<dbReference type="PANTHER" id="PTHR43884">
    <property type="entry name" value="ACYL-COA DEHYDROGENASE"/>
    <property type="match status" value="1"/>
</dbReference>
<name>A0A2S5D4E9_LYSSH</name>
<dbReference type="GO" id="GO:0050660">
    <property type="term" value="F:flavin adenine dinucleotide binding"/>
    <property type="evidence" value="ECO:0007669"/>
    <property type="project" value="InterPro"/>
</dbReference>
<protein>
    <submittedName>
        <fullName evidence="3">Putative acyl-CoA dehydrogenase fadE25</fullName>
        <ecNumber evidence="3">1.3.99.-</ecNumber>
    </submittedName>
</protein>
<dbReference type="Pfam" id="PF02771">
    <property type="entry name" value="Acyl-CoA_dh_N"/>
    <property type="match status" value="1"/>
</dbReference>
<dbReference type="Gene3D" id="1.10.540.10">
    <property type="entry name" value="Acyl-CoA dehydrogenase/oxidase, N-terminal domain"/>
    <property type="match status" value="1"/>
</dbReference>
<dbReference type="AlphaFoldDB" id="A0A2S5D4E9"/>
<dbReference type="InterPro" id="IPR046373">
    <property type="entry name" value="Acyl-CoA_Oxase/DH_mid-dom_sf"/>
</dbReference>
<gene>
    <name evidence="3" type="ORF">LYSIN_02707</name>
</gene>
<dbReference type="EMBL" id="PGLV01000001">
    <property type="protein sequence ID" value="POZ57923.1"/>
    <property type="molecule type" value="Genomic_DNA"/>
</dbReference>
<dbReference type="InterPro" id="IPR013786">
    <property type="entry name" value="AcylCoA_DH/ox_N"/>
</dbReference>
<dbReference type="InterPro" id="IPR037069">
    <property type="entry name" value="AcylCoA_DH/ox_N_sf"/>
</dbReference>
<dbReference type="GO" id="GO:0003995">
    <property type="term" value="F:acyl-CoA dehydrogenase activity"/>
    <property type="evidence" value="ECO:0007669"/>
    <property type="project" value="TreeGrafter"/>
</dbReference>
<evidence type="ECO:0000256" key="1">
    <source>
        <dbReference type="SAM" id="Coils"/>
    </source>
</evidence>
<accession>A0A2S5D4E9</accession>
<reference evidence="3 4" key="1">
    <citation type="submission" date="2017-11" db="EMBL/GenBank/DDBJ databases">
        <title>Genome sequence of Lysinibacillus sphaericus, a lignin-degrading bacteria isolated from municipal solid waste soil.</title>
        <authorList>
            <person name="Persinoti G.F."/>
            <person name="Paixao D.A."/>
            <person name="Bugg T.D."/>
            <person name="Squina F.M."/>
        </authorList>
    </citation>
    <scope>NUCLEOTIDE SEQUENCE [LARGE SCALE GENOMIC DNA]</scope>
    <source>
        <strain evidence="3 4">A1</strain>
    </source>
</reference>
<evidence type="ECO:0000313" key="3">
    <source>
        <dbReference type="EMBL" id="POZ57923.1"/>
    </source>
</evidence>
<keyword evidence="3" id="KW-0560">Oxidoreductase</keyword>
<organism evidence="3 4">
    <name type="scientific">Lysinibacillus sphaericus</name>
    <name type="common">Bacillus sphaericus</name>
    <dbReference type="NCBI Taxonomy" id="1421"/>
    <lineage>
        <taxon>Bacteria</taxon>
        <taxon>Bacillati</taxon>
        <taxon>Bacillota</taxon>
        <taxon>Bacilli</taxon>
        <taxon>Bacillales</taxon>
        <taxon>Bacillaceae</taxon>
        <taxon>Lysinibacillus</taxon>
    </lineage>
</organism>
<dbReference type="InterPro" id="IPR009100">
    <property type="entry name" value="AcylCoA_DH/oxidase_NM_dom_sf"/>
</dbReference>
<evidence type="ECO:0000259" key="2">
    <source>
        <dbReference type="Pfam" id="PF02771"/>
    </source>
</evidence>
<comment type="caution">
    <text evidence="3">The sequence shown here is derived from an EMBL/GenBank/DDBJ whole genome shotgun (WGS) entry which is preliminary data.</text>
</comment>
<dbReference type="Gene3D" id="2.40.110.10">
    <property type="entry name" value="Butyryl-CoA Dehydrogenase, subunit A, domain 2"/>
    <property type="match status" value="1"/>
</dbReference>
<proteinExistence type="predicted"/>
<dbReference type="PANTHER" id="PTHR43884:SF12">
    <property type="entry name" value="ISOVALERYL-COA DEHYDROGENASE, MITOCHONDRIAL-RELATED"/>
    <property type="match status" value="1"/>
</dbReference>
<evidence type="ECO:0000313" key="4">
    <source>
        <dbReference type="Proteomes" id="UP000237319"/>
    </source>
</evidence>
<feature type="domain" description="Acyl-CoA dehydrogenase/oxidase N-terminal" evidence="2">
    <location>
        <begin position="9"/>
        <end position="105"/>
    </location>
</feature>
<dbReference type="SUPFAM" id="SSF56645">
    <property type="entry name" value="Acyl-CoA dehydrogenase NM domain-like"/>
    <property type="match status" value="1"/>
</dbReference>
<dbReference type="Proteomes" id="UP000237319">
    <property type="component" value="Unassembled WGS sequence"/>
</dbReference>